<reference evidence="5" key="2">
    <citation type="submission" date="2025-08" db="UniProtKB">
        <authorList>
            <consortium name="RefSeq"/>
        </authorList>
    </citation>
    <scope>IDENTIFICATION</scope>
    <source>
        <tissue evidence="5">Leaf</tissue>
    </source>
</reference>
<dbReference type="GO" id="GO:0005886">
    <property type="term" value="C:plasma membrane"/>
    <property type="evidence" value="ECO:0000318"/>
    <property type="project" value="GO_Central"/>
</dbReference>
<keyword evidence="4" id="KW-1185">Reference proteome</keyword>
<dbReference type="GeneID" id="110801664"/>
<dbReference type="GO" id="GO:0008381">
    <property type="term" value="F:mechanosensitive monoatomic ion channel activity"/>
    <property type="evidence" value="ECO:0000318"/>
    <property type="project" value="GO_Central"/>
</dbReference>
<keyword evidence="3" id="KW-1133">Transmembrane helix</keyword>
<evidence type="ECO:0008006" key="6">
    <source>
        <dbReference type="Google" id="ProtNLM"/>
    </source>
</evidence>
<proteinExistence type="inferred from homology"/>
<gene>
    <name evidence="5" type="primary">LOC110801664</name>
</gene>
<dbReference type="Gene3D" id="2.30.30.60">
    <property type="match status" value="1"/>
</dbReference>
<reference evidence="4" key="1">
    <citation type="journal article" date="2021" name="Nat. Commun.">
        <title>Genomic analyses provide insights into spinach domestication and the genetic basis of agronomic traits.</title>
        <authorList>
            <person name="Cai X."/>
            <person name="Sun X."/>
            <person name="Xu C."/>
            <person name="Sun H."/>
            <person name="Wang X."/>
            <person name="Ge C."/>
            <person name="Zhang Z."/>
            <person name="Wang Q."/>
            <person name="Fei Z."/>
            <person name="Jiao C."/>
            <person name="Wang Q."/>
        </authorList>
    </citation>
    <scope>NUCLEOTIDE SEQUENCE [LARGE SCALE GENOMIC DNA]</scope>
    <source>
        <strain evidence="4">cv. Varoflay</strain>
    </source>
</reference>
<evidence type="ECO:0000256" key="1">
    <source>
        <dbReference type="ARBA" id="ARBA00004141"/>
    </source>
</evidence>
<accession>A0A9R0J7A9</accession>
<protein>
    <recommendedName>
        <fullName evidence="6">Mechanosensitive ion channel protein</fullName>
    </recommendedName>
</protein>
<evidence type="ECO:0000313" key="4">
    <source>
        <dbReference type="Proteomes" id="UP000813463"/>
    </source>
</evidence>
<dbReference type="InterPro" id="IPR016688">
    <property type="entry name" value="MscS-like_plants/fungi"/>
</dbReference>
<keyword evidence="3" id="KW-0812">Transmembrane</keyword>
<dbReference type="OrthoDB" id="544685at2759"/>
<dbReference type="AlphaFoldDB" id="A0A9R0J7A9"/>
<dbReference type="KEGG" id="soe:110801664"/>
<dbReference type="PANTHER" id="PTHR31618">
    <property type="entry name" value="MECHANOSENSITIVE ION CHANNEL PROTEIN 5"/>
    <property type="match status" value="1"/>
</dbReference>
<dbReference type="GO" id="GO:0050982">
    <property type="term" value="P:detection of mechanical stimulus"/>
    <property type="evidence" value="ECO:0000318"/>
    <property type="project" value="GO_Central"/>
</dbReference>
<dbReference type="RefSeq" id="XP_021862752.1">
    <property type="nucleotide sequence ID" value="XM_022007060.2"/>
</dbReference>
<dbReference type="InterPro" id="IPR023408">
    <property type="entry name" value="MscS_beta-dom_sf"/>
</dbReference>
<evidence type="ECO:0000256" key="3">
    <source>
        <dbReference type="SAM" id="Phobius"/>
    </source>
</evidence>
<keyword evidence="3" id="KW-0472">Membrane</keyword>
<name>A0A9R0J7A9_SPIOL</name>
<dbReference type="PANTHER" id="PTHR31618:SF7">
    <property type="entry name" value="MECHANOSENSITIVE ION CHANNEL PROTEIN"/>
    <property type="match status" value="1"/>
</dbReference>
<dbReference type="Proteomes" id="UP000813463">
    <property type="component" value="Chromosome 4"/>
</dbReference>
<comment type="subcellular location">
    <subcellularLocation>
        <location evidence="1">Membrane</location>
        <topology evidence="1">Multi-pass membrane protein</topology>
    </subcellularLocation>
</comment>
<comment type="similarity">
    <text evidence="2">Belongs to the MscS (TC 1.A.23) family.</text>
</comment>
<sequence length="449" mass="51184">MKNMRKSPSHLAVFSTLFHRIRYNSAVSDAFNLYYKSKSDEKGEKKRLGLALLLRLLSQQLLFKSIQNITPTPVKLMRLGARSKSKSDDVDEWAKQGIAELDDKDDGCENQEVEYSNVKKLSGKVKKRVKDDLLMQDGLALTIHSMQRVSQYLLTARKALSNDKYTSDILLNLERGSQDGRIIKKDLMKQFIEGGNNANEEAQQSPRASKKGRVKHEFDYFQDQLQDQSELIEEIPLKVIRAWMDRARTNCLLLANTLSSANEVVDCLNKIISTLLIAVIFIMWLLLTGFATIKLLVIIASPSLAATLIFGESCKTLFQGIIFTYVVHPFDVGDLCVIEEKMMEVRTIGVWKTTFTKVGTQEEVIFTNSQLTSKDIINHKTEFDWNDCVELDVASLNKKQIMRLKEKIEKHLEDNEEKKFATGYNCVTVLTTGDNNLKLAISFRHNEDR</sequence>
<organism evidence="4 5">
    <name type="scientific">Spinacia oleracea</name>
    <name type="common">Spinach</name>
    <dbReference type="NCBI Taxonomy" id="3562"/>
    <lineage>
        <taxon>Eukaryota</taxon>
        <taxon>Viridiplantae</taxon>
        <taxon>Streptophyta</taxon>
        <taxon>Embryophyta</taxon>
        <taxon>Tracheophyta</taxon>
        <taxon>Spermatophyta</taxon>
        <taxon>Magnoliopsida</taxon>
        <taxon>eudicotyledons</taxon>
        <taxon>Gunneridae</taxon>
        <taxon>Pentapetalae</taxon>
        <taxon>Caryophyllales</taxon>
        <taxon>Chenopodiaceae</taxon>
        <taxon>Chenopodioideae</taxon>
        <taxon>Anserineae</taxon>
        <taxon>Spinacia</taxon>
    </lineage>
</organism>
<evidence type="ECO:0000256" key="2">
    <source>
        <dbReference type="ARBA" id="ARBA00008017"/>
    </source>
</evidence>
<feature type="transmembrane region" description="Helical" evidence="3">
    <location>
        <begin position="275"/>
        <end position="300"/>
    </location>
</feature>
<dbReference type="GO" id="GO:0006820">
    <property type="term" value="P:monoatomic anion transport"/>
    <property type="evidence" value="ECO:0000318"/>
    <property type="project" value="GO_Central"/>
</dbReference>
<evidence type="ECO:0000313" key="5">
    <source>
        <dbReference type="RefSeq" id="XP_021862752.1"/>
    </source>
</evidence>